<reference evidence="1 2" key="1">
    <citation type="submission" date="2019-03" db="EMBL/GenBank/DDBJ databases">
        <title>Draft genome sequences of novel Actinobacteria.</title>
        <authorList>
            <person name="Sahin N."/>
            <person name="Ay H."/>
            <person name="Saygin H."/>
        </authorList>
    </citation>
    <scope>NUCLEOTIDE SEQUENCE [LARGE SCALE GENOMIC DNA]</scope>
    <source>
        <strain evidence="1 2">KC310</strain>
    </source>
</reference>
<dbReference type="AlphaFoldDB" id="A0A4R4WCW3"/>
<sequence length="111" mass="11870">MDEPLIDPATAGDTVRCRPEALLDVAGKLNRELLPRLEAARFQMPDLPPAAPGTWDIAQGYVGTVLRARLSICDTLGFVMEQVQRIVDDLAATAGTVLDADQRAGASPRKG</sequence>
<gene>
    <name evidence="1" type="ORF">E1292_06265</name>
</gene>
<accession>A0A4R4WCW3</accession>
<evidence type="ECO:0008006" key="3">
    <source>
        <dbReference type="Google" id="ProtNLM"/>
    </source>
</evidence>
<proteinExistence type="predicted"/>
<protein>
    <recommendedName>
        <fullName evidence="3">PE domain-containing protein</fullName>
    </recommendedName>
</protein>
<evidence type="ECO:0000313" key="2">
    <source>
        <dbReference type="Proteomes" id="UP000295258"/>
    </source>
</evidence>
<keyword evidence="2" id="KW-1185">Reference proteome</keyword>
<dbReference type="EMBL" id="SMKO01000009">
    <property type="protein sequence ID" value="TDD11260.1"/>
    <property type="molecule type" value="Genomic_DNA"/>
</dbReference>
<dbReference type="RefSeq" id="WP_132592915.1">
    <property type="nucleotide sequence ID" value="NZ_SMKO01000009.1"/>
</dbReference>
<comment type="caution">
    <text evidence="1">The sequence shown here is derived from an EMBL/GenBank/DDBJ whole genome shotgun (WGS) entry which is preliminary data.</text>
</comment>
<evidence type="ECO:0000313" key="1">
    <source>
        <dbReference type="EMBL" id="TDD11260.1"/>
    </source>
</evidence>
<organism evidence="1 2">
    <name type="scientific">Nonomuraea deserti</name>
    <dbReference type="NCBI Taxonomy" id="1848322"/>
    <lineage>
        <taxon>Bacteria</taxon>
        <taxon>Bacillati</taxon>
        <taxon>Actinomycetota</taxon>
        <taxon>Actinomycetes</taxon>
        <taxon>Streptosporangiales</taxon>
        <taxon>Streptosporangiaceae</taxon>
        <taxon>Nonomuraea</taxon>
    </lineage>
</organism>
<dbReference type="Proteomes" id="UP000295258">
    <property type="component" value="Unassembled WGS sequence"/>
</dbReference>
<name>A0A4R4WCW3_9ACTN</name>